<comment type="caution">
    <text evidence="3">The sequence shown here is derived from an EMBL/GenBank/DDBJ whole genome shotgun (WGS) entry which is preliminary data.</text>
</comment>
<organism evidence="3 4">
    <name type="scientific">Pseudomarimonas salicorniae</name>
    <dbReference type="NCBI Taxonomy" id="2933270"/>
    <lineage>
        <taxon>Bacteria</taxon>
        <taxon>Pseudomonadati</taxon>
        <taxon>Pseudomonadota</taxon>
        <taxon>Gammaproteobacteria</taxon>
        <taxon>Lysobacterales</taxon>
        <taxon>Lysobacteraceae</taxon>
        <taxon>Pseudomarimonas</taxon>
    </lineage>
</organism>
<keyword evidence="1" id="KW-0175">Coiled coil</keyword>
<feature type="transmembrane region" description="Helical" evidence="2">
    <location>
        <begin position="129"/>
        <end position="162"/>
    </location>
</feature>
<evidence type="ECO:0000256" key="1">
    <source>
        <dbReference type="SAM" id="Coils"/>
    </source>
</evidence>
<dbReference type="Proteomes" id="UP001431449">
    <property type="component" value="Unassembled WGS sequence"/>
</dbReference>
<feature type="transmembrane region" description="Helical" evidence="2">
    <location>
        <begin position="7"/>
        <end position="26"/>
    </location>
</feature>
<proteinExistence type="predicted"/>
<feature type="transmembrane region" description="Helical" evidence="2">
    <location>
        <begin position="182"/>
        <end position="204"/>
    </location>
</feature>
<keyword evidence="2" id="KW-1133">Transmembrane helix</keyword>
<evidence type="ECO:0000313" key="4">
    <source>
        <dbReference type="Proteomes" id="UP001431449"/>
    </source>
</evidence>
<name>A0ABT0GG51_9GAMM</name>
<keyword evidence="2" id="KW-0472">Membrane</keyword>
<protein>
    <submittedName>
        <fullName evidence="3">Flagellar motor protein MotA</fullName>
    </submittedName>
</protein>
<accession>A0ABT0GG51</accession>
<evidence type="ECO:0000256" key="2">
    <source>
        <dbReference type="SAM" id="Phobius"/>
    </source>
</evidence>
<feature type="transmembrane region" description="Helical" evidence="2">
    <location>
        <begin position="38"/>
        <end position="59"/>
    </location>
</feature>
<keyword evidence="3" id="KW-0966">Cell projection</keyword>
<keyword evidence="3" id="KW-0282">Flagellum</keyword>
<keyword evidence="3" id="KW-0969">Cilium</keyword>
<keyword evidence="4" id="KW-1185">Reference proteome</keyword>
<dbReference type="EMBL" id="JALNMH010000005">
    <property type="protein sequence ID" value="MCK7593506.1"/>
    <property type="molecule type" value="Genomic_DNA"/>
</dbReference>
<sequence length="333" mass="36383">MSQPIRVLLPMLIVLGALVALVVALGQPLLDAFLATPWFNGLILAVFALGIAVNLRGVLRLQGEVRWIEAFRRANPERPPTTQPVLLSPMAKLLSHSERKPQSLSTASMRSLLDSIYLRLEEQRDLSRYLIGLLIFLGLLGTFWGLLLTIASVAEIIAGLSAGSDALAMFDALKTRLREPLAGMATSFSTSLFGLAGSLVLGLLDLFAGRASNRFYSELEDWLSGMTRLSSGSSFGGDGDTSVPAYVQALLEQTADGLERMQRAIVENDRERRSNNEQLAELNSQLARLAESQTELRATLRTLAQQEGGMSEDLRSELRLLSRTIANSLKRDS</sequence>
<keyword evidence="2" id="KW-0812">Transmembrane</keyword>
<reference evidence="3" key="1">
    <citation type="submission" date="2022-04" db="EMBL/GenBank/DDBJ databases">
        <title>Lysobacter sp. CAU 1642 isolated from sea sand.</title>
        <authorList>
            <person name="Kim W."/>
        </authorList>
    </citation>
    <scope>NUCLEOTIDE SEQUENCE</scope>
    <source>
        <strain evidence="3">CAU 1642</strain>
    </source>
</reference>
<dbReference type="RefSeq" id="WP_248207150.1">
    <property type="nucleotide sequence ID" value="NZ_JALNMH010000005.1"/>
</dbReference>
<gene>
    <name evidence="3" type="ORF">M0G41_07475</name>
</gene>
<evidence type="ECO:0000313" key="3">
    <source>
        <dbReference type="EMBL" id="MCK7593506.1"/>
    </source>
</evidence>
<feature type="coiled-coil region" evidence="1">
    <location>
        <begin position="272"/>
        <end position="299"/>
    </location>
</feature>